<name>A0A1G5SDX3_9PROT</name>
<accession>A0A1G5SDX3</accession>
<organism evidence="2 3">
    <name type="scientific">Nitrosomonas mobilis</name>
    <dbReference type="NCBI Taxonomy" id="51642"/>
    <lineage>
        <taxon>Bacteria</taxon>
        <taxon>Pseudomonadati</taxon>
        <taxon>Pseudomonadota</taxon>
        <taxon>Betaproteobacteria</taxon>
        <taxon>Nitrosomonadales</taxon>
        <taxon>Nitrosomonadaceae</taxon>
        <taxon>Nitrosomonas</taxon>
    </lineage>
</organism>
<evidence type="ECO:0000313" key="3">
    <source>
        <dbReference type="Proteomes" id="UP000198729"/>
    </source>
</evidence>
<dbReference type="AlphaFoldDB" id="A0A1G5SDX3"/>
<sequence length="50" mass="6012">MISDSKESYDYFWSMSFSKLLMRLIAYFMLLKMHSHSRANLLSTLKNYPD</sequence>
<reference evidence="2 3" key="1">
    <citation type="submission" date="2016-10" db="EMBL/GenBank/DDBJ databases">
        <authorList>
            <person name="de Groot N.N."/>
        </authorList>
    </citation>
    <scope>NUCLEOTIDE SEQUENCE [LARGE SCALE GENOMIC DNA]</scope>
    <source>
        <strain evidence="2">1</strain>
    </source>
</reference>
<proteinExistence type="predicted"/>
<evidence type="ECO:0000256" key="1">
    <source>
        <dbReference type="SAM" id="Phobius"/>
    </source>
</evidence>
<evidence type="ECO:0000313" key="2">
    <source>
        <dbReference type="EMBL" id="SCZ85396.1"/>
    </source>
</evidence>
<keyword evidence="3" id="KW-1185">Reference proteome</keyword>
<dbReference type="EMBL" id="FMWO01000045">
    <property type="protein sequence ID" value="SCZ85396.1"/>
    <property type="molecule type" value="Genomic_DNA"/>
</dbReference>
<keyword evidence="1" id="KW-1133">Transmembrane helix</keyword>
<keyword evidence="1" id="KW-0472">Membrane</keyword>
<protein>
    <submittedName>
        <fullName evidence="2">Uncharacterized protein</fullName>
    </submittedName>
</protein>
<gene>
    <name evidence="2" type="ORF">NSMM_380018</name>
</gene>
<dbReference type="Proteomes" id="UP000198729">
    <property type="component" value="Unassembled WGS sequence"/>
</dbReference>
<feature type="transmembrane region" description="Helical" evidence="1">
    <location>
        <begin position="12"/>
        <end position="31"/>
    </location>
</feature>
<dbReference type="STRING" id="51642.NSMM_380018"/>
<keyword evidence="1" id="KW-0812">Transmembrane</keyword>